<dbReference type="PANTHER" id="PTHR30055">
    <property type="entry name" value="HTH-TYPE TRANSCRIPTIONAL REGULATOR RUTR"/>
    <property type="match status" value="1"/>
</dbReference>
<dbReference type="InterPro" id="IPR050109">
    <property type="entry name" value="HTH-type_TetR-like_transc_reg"/>
</dbReference>
<dbReference type="Pfam" id="PF13977">
    <property type="entry name" value="TetR_C_6"/>
    <property type="match status" value="1"/>
</dbReference>
<feature type="domain" description="HTH tetR-type" evidence="6">
    <location>
        <begin position="16"/>
        <end position="76"/>
    </location>
</feature>
<feature type="DNA-binding region" description="H-T-H motif" evidence="5">
    <location>
        <begin position="39"/>
        <end position="58"/>
    </location>
</feature>
<gene>
    <name evidence="7" type="ORF">ABLG96_09680</name>
</gene>
<dbReference type="RefSeq" id="WP_353651120.1">
    <property type="nucleotide sequence ID" value="NZ_CP159218.1"/>
</dbReference>
<evidence type="ECO:0000259" key="6">
    <source>
        <dbReference type="PROSITE" id="PS50977"/>
    </source>
</evidence>
<dbReference type="PANTHER" id="PTHR30055:SF228">
    <property type="entry name" value="TRANSCRIPTIONAL REGULATOR-RELATED"/>
    <property type="match status" value="1"/>
</dbReference>
<dbReference type="SUPFAM" id="SSF46689">
    <property type="entry name" value="Homeodomain-like"/>
    <property type="match status" value="1"/>
</dbReference>
<dbReference type="GO" id="GO:0003700">
    <property type="term" value="F:DNA-binding transcription factor activity"/>
    <property type="evidence" value="ECO:0007669"/>
    <property type="project" value="TreeGrafter"/>
</dbReference>
<evidence type="ECO:0000256" key="1">
    <source>
        <dbReference type="ARBA" id="ARBA00022491"/>
    </source>
</evidence>
<proteinExistence type="predicted"/>
<dbReference type="GO" id="GO:0000976">
    <property type="term" value="F:transcription cis-regulatory region binding"/>
    <property type="evidence" value="ECO:0007669"/>
    <property type="project" value="TreeGrafter"/>
</dbReference>
<evidence type="ECO:0000256" key="2">
    <source>
        <dbReference type="ARBA" id="ARBA00023015"/>
    </source>
</evidence>
<dbReference type="AlphaFoldDB" id="A0AAU8DVL9"/>
<keyword evidence="1" id="KW-0678">Repressor</keyword>
<sequence>MTSATAPSPRPARRAVDRRDELADVVLDLTAARGLDAVSVREVATAAGVSIGTVQHHFGTKDALLLAAFERMVQSTRDRVAAVSTAGTQAARIARVLGQLLPLDDQRDREARVYLAFAARAASTPTLAAVQSALLSELRAELAAVLGGRAAVERATLLLALVDGLALQQVSSAVPLDAGTLRRVLARAVDAVL</sequence>
<organism evidence="7">
    <name type="scientific">Nakamurella sp. A5-74</name>
    <dbReference type="NCBI Taxonomy" id="3158264"/>
    <lineage>
        <taxon>Bacteria</taxon>
        <taxon>Bacillati</taxon>
        <taxon>Actinomycetota</taxon>
        <taxon>Actinomycetes</taxon>
        <taxon>Nakamurellales</taxon>
        <taxon>Nakamurellaceae</taxon>
        <taxon>Nakamurella</taxon>
    </lineage>
</organism>
<protein>
    <submittedName>
        <fullName evidence="7">TetR family transcriptional regulator C-terminal domain-containing protein</fullName>
    </submittedName>
</protein>
<dbReference type="InterPro" id="IPR036271">
    <property type="entry name" value="Tet_transcr_reg_TetR-rel_C_sf"/>
</dbReference>
<reference evidence="7" key="1">
    <citation type="submission" date="2024-05" db="EMBL/GenBank/DDBJ databases">
        <authorList>
            <person name="Cai S.Y."/>
            <person name="Jin L.M."/>
            <person name="Li H.R."/>
        </authorList>
    </citation>
    <scope>NUCLEOTIDE SEQUENCE</scope>
    <source>
        <strain evidence="7">A5-74</strain>
    </source>
</reference>
<accession>A0AAU8DVL9</accession>
<dbReference type="InterPro" id="IPR001647">
    <property type="entry name" value="HTH_TetR"/>
</dbReference>
<dbReference type="InterPro" id="IPR009057">
    <property type="entry name" value="Homeodomain-like_sf"/>
</dbReference>
<dbReference type="InterPro" id="IPR039538">
    <property type="entry name" value="BetI_C"/>
</dbReference>
<name>A0AAU8DVL9_9ACTN</name>
<keyword evidence="4" id="KW-0804">Transcription</keyword>
<dbReference type="PROSITE" id="PS50977">
    <property type="entry name" value="HTH_TETR_2"/>
    <property type="match status" value="1"/>
</dbReference>
<dbReference type="EMBL" id="CP159218">
    <property type="protein sequence ID" value="XCG65515.1"/>
    <property type="molecule type" value="Genomic_DNA"/>
</dbReference>
<keyword evidence="2" id="KW-0805">Transcription regulation</keyword>
<dbReference type="Pfam" id="PF00440">
    <property type="entry name" value="TetR_N"/>
    <property type="match status" value="1"/>
</dbReference>
<dbReference type="PRINTS" id="PR00455">
    <property type="entry name" value="HTHTETR"/>
</dbReference>
<evidence type="ECO:0000256" key="5">
    <source>
        <dbReference type="PROSITE-ProRule" id="PRU00335"/>
    </source>
</evidence>
<evidence type="ECO:0000256" key="3">
    <source>
        <dbReference type="ARBA" id="ARBA00023125"/>
    </source>
</evidence>
<keyword evidence="3 5" id="KW-0238">DNA-binding</keyword>
<dbReference type="SUPFAM" id="SSF48498">
    <property type="entry name" value="Tetracyclin repressor-like, C-terminal domain"/>
    <property type="match status" value="1"/>
</dbReference>
<evidence type="ECO:0000313" key="7">
    <source>
        <dbReference type="EMBL" id="XCG65515.1"/>
    </source>
</evidence>
<evidence type="ECO:0000256" key="4">
    <source>
        <dbReference type="ARBA" id="ARBA00023163"/>
    </source>
</evidence>
<dbReference type="Gene3D" id="1.10.357.10">
    <property type="entry name" value="Tetracycline Repressor, domain 2"/>
    <property type="match status" value="1"/>
</dbReference>